<feature type="compositionally biased region" description="Basic and acidic residues" evidence="1">
    <location>
        <begin position="649"/>
        <end position="667"/>
    </location>
</feature>
<dbReference type="AlphaFoldDB" id="W2SE08"/>
<dbReference type="GO" id="GO:0016020">
    <property type="term" value="C:membrane"/>
    <property type="evidence" value="ECO:0007669"/>
    <property type="project" value="TreeGrafter"/>
</dbReference>
<evidence type="ECO:0000313" key="3">
    <source>
        <dbReference type="EMBL" id="ETN46907.1"/>
    </source>
</evidence>
<dbReference type="CDD" id="cd07389">
    <property type="entry name" value="MPP_PhoD"/>
    <property type="match status" value="1"/>
</dbReference>
<feature type="region of interest" description="Disordered" evidence="1">
    <location>
        <begin position="625"/>
        <end position="688"/>
    </location>
</feature>
<dbReference type="GeneID" id="19968435"/>
<feature type="domain" description="PhoD-like phosphatase" evidence="2">
    <location>
        <begin position="154"/>
        <end position="320"/>
    </location>
</feature>
<dbReference type="HOGENOM" id="CLU_000998_3_0_1"/>
<accession>W2SE08</accession>
<dbReference type="Pfam" id="PF19050">
    <property type="entry name" value="PhoD_2"/>
    <property type="match status" value="3"/>
</dbReference>
<dbReference type="PANTHER" id="PTHR46689:SF3">
    <property type="entry name" value="PHOD-LIKE PHOSPHATASE DOMAIN-CONTAINING PROTEIN"/>
    <property type="match status" value="1"/>
</dbReference>
<dbReference type="InParanoid" id="W2SE08"/>
<dbReference type="EMBL" id="KB822711">
    <property type="protein sequence ID" value="ETN46907.1"/>
    <property type="molecule type" value="Genomic_DNA"/>
</dbReference>
<dbReference type="FunCoup" id="W2SE08">
    <property type="interactions" value="77"/>
</dbReference>
<dbReference type="VEuPathDB" id="FungiDB:HMPREF1541_01096"/>
<feature type="compositionally biased region" description="Low complexity" evidence="1">
    <location>
        <begin position="728"/>
        <end position="753"/>
    </location>
</feature>
<dbReference type="InterPro" id="IPR018946">
    <property type="entry name" value="PhoD-like_MPP"/>
</dbReference>
<dbReference type="InterPro" id="IPR043904">
    <property type="entry name" value="PhoD_2-like"/>
</dbReference>
<feature type="domain" description="PhoD-like phosphatase" evidence="2">
    <location>
        <begin position="383"/>
        <end position="450"/>
    </location>
</feature>
<feature type="region of interest" description="Disordered" evidence="1">
    <location>
        <begin position="703"/>
        <end position="753"/>
    </location>
</feature>
<protein>
    <recommendedName>
        <fullName evidence="2">PhoD-like phosphatase domain-containing protein</fullName>
    </recommendedName>
</protein>
<dbReference type="InterPro" id="IPR038607">
    <property type="entry name" value="PhoD-like_sf"/>
</dbReference>
<gene>
    <name evidence="3" type="ORF">HMPREF1541_01096</name>
</gene>
<evidence type="ECO:0000256" key="1">
    <source>
        <dbReference type="SAM" id="MobiDB-lite"/>
    </source>
</evidence>
<evidence type="ECO:0000313" key="4">
    <source>
        <dbReference type="Proteomes" id="UP000030752"/>
    </source>
</evidence>
<dbReference type="RefSeq" id="XP_008711619.1">
    <property type="nucleotide sequence ID" value="XM_008713397.1"/>
</dbReference>
<evidence type="ECO:0000259" key="2">
    <source>
        <dbReference type="Pfam" id="PF19050"/>
    </source>
</evidence>
<organism evidence="3 4">
    <name type="scientific">Cyphellophora europaea (strain CBS 101466)</name>
    <name type="common">Phialophora europaea</name>
    <dbReference type="NCBI Taxonomy" id="1220924"/>
    <lineage>
        <taxon>Eukaryota</taxon>
        <taxon>Fungi</taxon>
        <taxon>Dikarya</taxon>
        <taxon>Ascomycota</taxon>
        <taxon>Pezizomycotina</taxon>
        <taxon>Eurotiomycetes</taxon>
        <taxon>Chaetothyriomycetidae</taxon>
        <taxon>Chaetothyriales</taxon>
        <taxon>Cyphellophoraceae</taxon>
        <taxon>Cyphellophora</taxon>
    </lineage>
</organism>
<sequence>MAETNNAQSVTNGEVPQGYEHVFETQQGYGEGPKLVDLSDDLEIICGPLINYQRMSNEDSTVFWHGSILIITKPGQKLPRLELQALGPWDSKRTSTSTLPKLAVDGLKLYADPDKTFWRFTIRIPFSEAEQRWQYTIPRAKFPQNSANKSDSRQFIVPAVSDSFRIMFHSCNGFSVGTDEDFWSGPALWNDVIRVHEKRPFHVMIGGGDQIYNDSVRVDGPLKPWTAIGNPEKRRKFPFDNKMRADCDKYYYDNYIRWYSTEPFATANAQIPQINIWDDHDIIDGFGSYTDHFMRCHVFRGIGGVAFKYYCLFQHHTAPPVSTFTSDAPQTMSANEKGTAGADPRQMENTYVYKRTADDPSWIVGKKPGPYVEERSRNLYMRLGKRIAFCGIDARTERTRKQVNYPDTYDMIFDRLEKEFQEAQGEIKHLILLLGVPIAYPRLAWLENILSSPIIAPLRLLNKRFGVAGGLFNQFDGAVDLLDDLDDHYTARHHKKERRDFIVRLQHLSEKYAIRITILGGDVHLCAFGRFYSNPKHDVAAENDPRYIPNIVSSAITNKPPPKAVANLLAKRNKIHHLRDGNTDETLLEFFDKQPGGKVKGADWNKATMPSRNYACITEVPEHNDTAPVGVDTNSKAPLTNGALPDTGLEGKDRPKNYNRNGREPLHQGEVGAGTQHPAADGVSSKSPLLGGLNVSLRVEIDNHDPEGHTQGYGLSIPKLEIQKKPETSAAKPPASAGSAASPGADPAAPTSS</sequence>
<dbReference type="OrthoDB" id="9999821at2759"/>
<dbReference type="PANTHER" id="PTHR46689">
    <property type="entry name" value="MEMBRANE PROTEIN, PUTATIVE-RELATED"/>
    <property type="match status" value="1"/>
</dbReference>
<feature type="domain" description="PhoD-like phosphatase" evidence="2">
    <location>
        <begin position="465"/>
        <end position="620"/>
    </location>
</feature>
<name>W2SE08_CYPE1</name>
<keyword evidence="4" id="KW-1185">Reference proteome</keyword>
<reference evidence="3 4" key="1">
    <citation type="submission" date="2013-03" db="EMBL/GenBank/DDBJ databases">
        <title>The Genome Sequence of Phialophora europaea CBS 101466.</title>
        <authorList>
            <consortium name="The Broad Institute Genomics Platform"/>
            <person name="Cuomo C."/>
            <person name="de Hoog S."/>
            <person name="Gorbushina A."/>
            <person name="Walker B."/>
            <person name="Young S.K."/>
            <person name="Zeng Q."/>
            <person name="Gargeya S."/>
            <person name="Fitzgerald M."/>
            <person name="Haas B."/>
            <person name="Abouelleil A."/>
            <person name="Allen A.W."/>
            <person name="Alvarado L."/>
            <person name="Arachchi H.M."/>
            <person name="Berlin A.M."/>
            <person name="Chapman S.B."/>
            <person name="Gainer-Dewar J."/>
            <person name="Goldberg J."/>
            <person name="Griggs A."/>
            <person name="Gujja S."/>
            <person name="Hansen M."/>
            <person name="Howarth C."/>
            <person name="Imamovic A."/>
            <person name="Ireland A."/>
            <person name="Larimer J."/>
            <person name="McCowan C."/>
            <person name="Murphy C."/>
            <person name="Pearson M."/>
            <person name="Poon T.W."/>
            <person name="Priest M."/>
            <person name="Roberts A."/>
            <person name="Saif S."/>
            <person name="Shea T."/>
            <person name="Sisk P."/>
            <person name="Sykes S."/>
            <person name="Wortman J."/>
            <person name="Nusbaum C."/>
            <person name="Birren B."/>
        </authorList>
    </citation>
    <scope>NUCLEOTIDE SEQUENCE [LARGE SCALE GENOMIC DNA]</scope>
    <source>
        <strain evidence="3 4">CBS 101466</strain>
    </source>
</reference>
<dbReference type="STRING" id="1220924.W2SE08"/>
<dbReference type="eggNOG" id="ENOG502QPI0">
    <property type="taxonomic scope" value="Eukaryota"/>
</dbReference>
<dbReference type="Proteomes" id="UP000030752">
    <property type="component" value="Unassembled WGS sequence"/>
</dbReference>
<dbReference type="Gene3D" id="3.60.21.70">
    <property type="entry name" value="PhoD-like phosphatase"/>
    <property type="match status" value="1"/>
</dbReference>
<proteinExistence type="predicted"/>